<evidence type="ECO:0000256" key="4">
    <source>
        <dbReference type="ARBA" id="ARBA00022833"/>
    </source>
</evidence>
<dbReference type="Pfam" id="PF13912">
    <property type="entry name" value="zf-C2H2_6"/>
    <property type="match status" value="1"/>
</dbReference>
<keyword evidence="1" id="KW-0479">Metal-binding</keyword>
<dbReference type="Pfam" id="PF00096">
    <property type="entry name" value="zf-C2H2"/>
    <property type="match status" value="3"/>
</dbReference>
<dbReference type="FunFam" id="3.30.160.60:FF:000100">
    <property type="entry name" value="Zinc finger 45-like"/>
    <property type="match status" value="1"/>
</dbReference>
<feature type="domain" description="C2H2-type" evidence="6">
    <location>
        <begin position="419"/>
        <end position="446"/>
    </location>
</feature>
<feature type="region of interest" description="Disordered" evidence="5">
    <location>
        <begin position="238"/>
        <end position="306"/>
    </location>
</feature>
<dbReference type="GO" id="GO:0008270">
    <property type="term" value="F:zinc ion binding"/>
    <property type="evidence" value="ECO:0007669"/>
    <property type="project" value="UniProtKB-KW"/>
</dbReference>
<dbReference type="InterPro" id="IPR036236">
    <property type="entry name" value="Znf_C2H2_sf"/>
</dbReference>
<evidence type="ECO:0000256" key="5">
    <source>
        <dbReference type="SAM" id="MobiDB-lite"/>
    </source>
</evidence>
<dbReference type="InterPro" id="IPR012934">
    <property type="entry name" value="Znf_AD"/>
</dbReference>
<dbReference type="GO" id="GO:0005634">
    <property type="term" value="C:nucleus"/>
    <property type="evidence" value="ECO:0007669"/>
    <property type="project" value="InterPro"/>
</dbReference>
<dbReference type="InterPro" id="IPR013087">
    <property type="entry name" value="Znf_C2H2_type"/>
</dbReference>
<dbReference type="VEuPathDB" id="VectorBase:AATE019829"/>
<accession>A0A182JKL8</accession>
<feature type="compositionally biased region" description="Basic and acidic residues" evidence="5">
    <location>
        <begin position="252"/>
        <end position="274"/>
    </location>
</feature>
<sequence>LHYIYFHRHYRNKTSFISHFPPEFDVPNEMDSSQQVLNSEEYNIDNIIESAVDELLLQNVAAHSDYDDIDVLLLSLCRLCAREASQLVKPSDVYWMLICDLKINGIGGSIAGTSICDNCVKILEDIQQFRCLCEEGQKRIITMLTQQNLLPDFLNLDFTDEKSDPTDVFSPPVVETQHHDGDVADSSDHEPQAVAKSIDEASESTAAHKEHARSPSKRGHTHNRPRQAALKVKELVKSLASAESEPDSTDSDEFRPEGETERHSTTESEPDSFKTKLIKASNKRNKKPKPAAGGSGNKTSAKRLQSRRRMVNGRLQWVCLDCELVFESCVKLKKHRRNCELVGSKQSKRYGEFTCETCGVVLSTFASLCLHRYKHETAATGEKNNKEKPEKVCHVCGKLFRTARLLNKHLAIHVDEKRYVCHICDKRFAGKRYLRNHLDVHSDSRQHECTTCGKLCTTSTSLRNHRETHKPNYLRQQCMVCSKRFAHPYRLRKHMMIHTEEFPYSCDVCKALFRKACQLSRHMEKGHAPPPPPAPSQPIELHSEMIDLDDLIVYQPEDDLVAMFDTMREEMHPLSQDGVMETIPQGQPFTSDHLLAEATREFTVQCFPDVHEADHEIYCFMEF</sequence>
<dbReference type="EnsemblMetazoa" id="AATE019829-RA">
    <property type="protein sequence ID" value="AATE019829-PA.1"/>
    <property type="gene ID" value="AATE019829"/>
</dbReference>
<keyword evidence="2" id="KW-0677">Repeat</keyword>
<evidence type="ECO:0000259" key="6">
    <source>
        <dbReference type="PROSITE" id="PS50157"/>
    </source>
</evidence>
<evidence type="ECO:0000256" key="2">
    <source>
        <dbReference type="ARBA" id="ARBA00022737"/>
    </source>
</evidence>
<feature type="compositionally biased region" description="Basic residues" evidence="5">
    <location>
        <begin position="214"/>
        <end position="225"/>
    </location>
</feature>
<dbReference type="SMART" id="SM00355">
    <property type="entry name" value="ZnF_C2H2"/>
    <property type="match status" value="7"/>
</dbReference>
<dbReference type="PROSITE" id="PS00028">
    <property type="entry name" value="ZINC_FINGER_C2H2_1"/>
    <property type="match status" value="6"/>
</dbReference>
<keyword evidence="3" id="KW-0863">Zinc-finger</keyword>
<name>A0A182JKL8_ANOAO</name>
<evidence type="ECO:0000313" key="7">
    <source>
        <dbReference type="EnsemblMetazoa" id="AATE019829-PA.1"/>
    </source>
</evidence>
<organism evidence="7">
    <name type="scientific">Anopheles atroparvus</name>
    <name type="common">European mosquito</name>
    <dbReference type="NCBI Taxonomy" id="41427"/>
    <lineage>
        <taxon>Eukaryota</taxon>
        <taxon>Metazoa</taxon>
        <taxon>Ecdysozoa</taxon>
        <taxon>Arthropoda</taxon>
        <taxon>Hexapoda</taxon>
        <taxon>Insecta</taxon>
        <taxon>Pterygota</taxon>
        <taxon>Neoptera</taxon>
        <taxon>Endopterygota</taxon>
        <taxon>Diptera</taxon>
        <taxon>Nematocera</taxon>
        <taxon>Culicoidea</taxon>
        <taxon>Culicidae</taxon>
        <taxon>Anophelinae</taxon>
        <taxon>Anopheles</taxon>
    </lineage>
</organism>
<evidence type="ECO:0000256" key="3">
    <source>
        <dbReference type="ARBA" id="ARBA00022771"/>
    </source>
</evidence>
<evidence type="ECO:0000256" key="1">
    <source>
        <dbReference type="ARBA" id="ARBA00022723"/>
    </source>
</evidence>
<feature type="region of interest" description="Disordered" evidence="5">
    <location>
        <begin position="165"/>
        <end position="226"/>
    </location>
</feature>
<dbReference type="Gene3D" id="3.30.160.60">
    <property type="entry name" value="Classic Zinc Finger"/>
    <property type="match status" value="5"/>
</dbReference>
<dbReference type="PROSITE" id="PS50157">
    <property type="entry name" value="ZINC_FINGER_C2H2_2"/>
    <property type="match status" value="5"/>
</dbReference>
<feature type="compositionally biased region" description="Basic and acidic residues" evidence="5">
    <location>
        <begin position="176"/>
        <end position="191"/>
    </location>
</feature>
<keyword evidence="4" id="KW-0862">Zinc</keyword>
<proteinExistence type="predicted"/>
<feature type="domain" description="C2H2-type" evidence="6">
    <location>
        <begin position="447"/>
        <end position="469"/>
    </location>
</feature>
<dbReference type="SUPFAM" id="SSF57667">
    <property type="entry name" value="beta-beta-alpha zinc fingers"/>
    <property type="match status" value="3"/>
</dbReference>
<dbReference type="PANTHER" id="PTHR24379">
    <property type="entry name" value="KRAB AND ZINC FINGER DOMAIN-CONTAINING"/>
    <property type="match status" value="1"/>
</dbReference>
<reference evidence="7" key="1">
    <citation type="submission" date="2022-08" db="UniProtKB">
        <authorList>
            <consortium name="EnsemblMetazoa"/>
        </authorList>
    </citation>
    <scope>IDENTIFICATION</scope>
    <source>
        <strain evidence="7">EBRO</strain>
    </source>
</reference>
<dbReference type="STRING" id="41427.A0A182JKL8"/>
<protein>
    <recommendedName>
        <fullName evidence="6">C2H2-type domain-containing protein</fullName>
    </recommendedName>
</protein>
<dbReference type="PANTHER" id="PTHR24379:SF121">
    <property type="entry name" value="C2H2-TYPE DOMAIN-CONTAINING PROTEIN"/>
    <property type="match status" value="1"/>
</dbReference>
<feature type="domain" description="C2H2-type" evidence="6">
    <location>
        <begin position="391"/>
        <end position="418"/>
    </location>
</feature>
<dbReference type="SMART" id="SM00868">
    <property type="entry name" value="zf-AD"/>
    <property type="match status" value="1"/>
</dbReference>
<feature type="domain" description="C2H2-type" evidence="6">
    <location>
        <begin position="504"/>
        <end position="532"/>
    </location>
</feature>
<dbReference type="AlphaFoldDB" id="A0A182JKL8"/>
<feature type="domain" description="C2H2-type" evidence="6">
    <location>
        <begin position="476"/>
        <end position="503"/>
    </location>
</feature>